<accession>A0A7W8P1T4</accession>
<evidence type="ECO:0000313" key="2">
    <source>
        <dbReference type="EMBL" id="MBB5401624.1"/>
    </source>
</evidence>
<gene>
    <name evidence="2" type="ORF">HDG41_003707</name>
</gene>
<dbReference type="RefSeq" id="WP_184226708.1">
    <property type="nucleotide sequence ID" value="NZ_JACHDE010000006.1"/>
</dbReference>
<sequence>MGTGNAGPLTRYRVTFLTMVFALVAALLMASTPAEAAISTPVKAPNFTGTLNVTQFATQTVNGVAQLVAIGSLTGTVNGPNGTLQNVTIGNIVMPVTSIGNSTCPILALTLGPLHLNVLGLVVDLNQIVLNITAVGAPGNLLGTLLCSVANLLNPSDISSLVTLLNQILGML</sequence>
<organism evidence="2 3">
    <name type="scientific">Paraburkholderia youngii</name>
    <dbReference type="NCBI Taxonomy" id="2782701"/>
    <lineage>
        <taxon>Bacteria</taxon>
        <taxon>Pseudomonadati</taxon>
        <taxon>Pseudomonadota</taxon>
        <taxon>Betaproteobacteria</taxon>
        <taxon>Burkholderiales</taxon>
        <taxon>Burkholderiaceae</taxon>
        <taxon>Paraburkholderia</taxon>
    </lineage>
</organism>
<dbReference type="Proteomes" id="UP000592820">
    <property type="component" value="Unassembled WGS sequence"/>
</dbReference>
<proteinExistence type="predicted"/>
<feature type="chain" id="PRO_5031101150" description="ABC transporter substrate-binding protein" evidence="1">
    <location>
        <begin position="37"/>
        <end position="172"/>
    </location>
</feature>
<evidence type="ECO:0008006" key="4">
    <source>
        <dbReference type="Google" id="ProtNLM"/>
    </source>
</evidence>
<name>A0A7W8P1T4_9BURK</name>
<reference evidence="2 3" key="1">
    <citation type="submission" date="2020-08" db="EMBL/GenBank/DDBJ databases">
        <title>Genomic Encyclopedia of Type Strains, Phase IV (KMG-V): Genome sequencing to study the core and pangenomes of soil and plant-associated prokaryotes.</title>
        <authorList>
            <person name="Whitman W."/>
        </authorList>
    </citation>
    <scope>NUCLEOTIDE SEQUENCE [LARGE SCALE GENOMIC DNA]</scope>
    <source>
        <strain evidence="2 3">JPY162</strain>
    </source>
</reference>
<evidence type="ECO:0000256" key="1">
    <source>
        <dbReference type="SAM" id="SignalP"/>
    </source>
</evidence>
<dbReference type="EMBL" id="JACHDE010000006">
    <property type="protein sequence ID" value="MBB5401624.1"/>
    <property type="molecule type" value="Genomic_DNA"/>
</dbReference>
<dbReference type="AlphaFoldDB" id="A0A7W8P1T4"/>
<keyword evidence="1" id="KW-0732">Signal</keyword>
<protein>
    <recommendedName>
        <fullName evidence="4">ABC transporter substrate-binding protein</fullName>
    </recommendedName>
</protein>
<evidence type="ECO:0000313" key="3">
    <source>
        <dbReference type="Proteomes" id="UP000592820"/>
    </source>
</evidence>
<feature type="signal peptide" evidence="1">
    <location>
        <begin position="1"/>
        <end position="36"/>
    </location>
</feature>
<comment type="caution">
    <text evidence="2">The sequence shown here is derived from an EMBL/GenBank/DDBJ whole genome shotgun (WGS) entry which is preliminary data.</text>
</comment>